<evidence type="ECO:0000313" key="2">
    <source>
        <dbReference type="EMBL" id="MDY0882401.1"/>
    </source>
</evidence>
<evidence type="ECO:0000259" key="1">
    <source>
        <dbReference type="SMART" id="SM00903"/>
    </source>
</evidence>
<keyword evidence="2" id="KW-0560">Oxidoreductase</keyword>
<reference evidence="2 3" key="1">
    <citation type="journal article" date="2016" name="Antonie Van Leeuwenhoek">
        <title>Dongia soli sp. nov., isolated from soil from Dokdo, Korea.</title>
        <authorList>
            <person name="Kim D.U."/>
            <person name="Lee H."/>
            <person name="Kim H."/>
            <person name="Kim S.G."/>
            <person name="Ka J.O."/>
        </authorList>
    </citation>
    <scope>NUCLEOTIDE SEQUENCE [LARGE SCALE GENOMIC DNA]</scope>
    <source>
        <strain evidence="2 3">D78</strain>
    </source>
</reference>
<dbReference type="GO" id="GO:0016491">
    <property type="term" value="F:oxidoreductase activity"/>
    <property type="evidence" value="ECO:0007669"/>
    <property type="project" value="UniProtKB-KW"/>
</dbReference>
<dbReference type="PANTHER" id="PTHR43812">
    <property type="entry name" value="BLR2425 PROTEIN"/>
    <property type="match status" value="1"/>
</dbReference>
<dbReference type="Gene3D" id="2.30.110.10">
    <property type="entry name" value="Electron Transport, Fmn-binding Protein, Chain A"/>
    <property type="match status" value="1"/>
</dbReference>
<evidence type="ECO:0000313" key="3">
    <source>
        <dbReference type="Proteomes" id="UP001279642"/>
    </source>
</evidence>
<dbReference type="EMBL" id="JAXCLW010000001">
    <property type="protein sequence ID" value="MDY0882401.1"/>
    <property type="molecule type" value="Genomic_DNA"/>
</dbReference>
<dbReference type="EC" id="1.5.1.-" evidence="2"/>
<comment type="caution">
    <text evidence="2">The sequence shown here is derived from an EMBL/GenBank/DDBJ whole genome shotgun (WGS) entry which is preliminary data.</text>
</comment>
<name>A0ABU5E876_9PROT</name>
<dbReference type="RefSeq" id="WP_320507424.1">
    <property type="nucleotide sequence ID" value="NZ_JAXCLW010000001.1"/>
</dbReference>
<proteinExistence type="predicted"/>
<keyword evidence="3" id="KW-1185">Reference proteome</keyword>
<dbReference type="InterPro" id="IPR002563">
    <property type="entry name" value="Flavin_Rdtase-like_dom"/>
</dbReference>
<dbReference type="Proteomes" id="UP001279642">
    <property type="component" value="Unassembled WGS sequence"/>
</dbReference>
<dbReference type="SUPFAM" id="SSF50475">
    <property type="entry name" value="FMN-binding split barrel"/>
    <property type="match status" value="1"/>
</dbReference>
<organism evidence="2 3">
    <name type="scientific">Dongia soli</name>
    <dbReference type="NCBI Taxonomy" id="600628"/>
    <lineage>
        <taxon>Bacteria</taxon>
        <taxon>Pseudomonadati</taxon>
        <taxon>Pseudomonadota</taxon>
        <taxon>Alphaproteobacteria</taxon>
        <taxon>Rhodospirillales</taxon>
        <taxon>Dongiaceae</taxon>
        <taxon>Dongia</taxon>
    </lineage>
</organism>
<protein>
    <submittedName>
        <fullName evidence="2">Flavin reductase family protein</fullName>
        <ecNumber evidence="2">1.5.1.-</ecNumber>
    </submittedName>
</protein>
<accession>A0ABU5E876</accession>
<dbReference type="Pfam" id="PF01613">
    <property type="entry name" value="Flavin_Reduct"/>
    <property type="match status" value="1"/>
</dbReference>
<feature type="domain" description="Flavin reductase like" evidence="1">
    <location>
        <begin position="19"/>
        <end position="173"/>
    </location>
</feature>
<dbReference type="InterPro" id="IPR012349">
    <property type="entry name" value="Split_barrel_FMN-bd"/>
</dbReference>
<dbReference type="PANTHER" id="PTHR43812:SF2">
    <property type="entry name" value="FLAVIN REDUCTASE LIKE DOMAIN-CONTAINING PROTEIN"/>
    <property type="match status" value="1"/>
</dbReference>
<sequence length="199" mass="22130">MHYDPRSEHHGLPHNPFYALVVPRPIGWITTVTREGIVNLAPYSFFNAVSTTPPFVMFSSGPRKDSQRNAEETGEFVFNLATYDLRAEMNATSARMPADVSEPEMIGLEMAPSVLVAPPRVKRSPVTLECRYRQTVNLTTAEGAGLENAIVIGEVVQVHIDDAVITDGRVDLGKIRPIARLGYMDFTVVDNIFEMKRPD</sequence>
<dbReference type="SMART" id="SM00903">
    <property type="entry name" value="Flavin_Reduct"/>
    <property type="match status" value="1"/>
</dbReference>
<gene>
    <name evidence="2" type="ORF">SMD27_06080</name>
</gene>